<dbReference type="GO" id="GO:0046677">
    <property type="term" value="P:response to antibiotic"/>
    <property type="evidence" value="ECO:0007669"/>
    <property type="project" value="UniProtKB-KW"/>
</dbReference>
<sequence>MSIQTKMEILGKRRIIMENHQSIIPVLRIFDVDKAKNFYLDFLGFKLDWTHQFEENFPLYMQLSKDQYCLHLTEHYGDCSPGALVRLHMPDLEQFAQQLTEQNYAYAKPQIETVPWGNLEVSIHDPFSNRLVFWKDQNQSI</sequence>
<dbReference type="SUPFAM" id="SSF54593">
    <property type="entry name" value="Glyoxalase/Bleomycin resistance protein/Dihydroxybiphenyl dioxygenase"/>
    <property type="match status" value="1"/>
</dbReference>
<evidence type="ECO:0000313" key="5">
    <source>
        <dbReference type="EMBL" id="CAG69701.1"/>
    </source>
</evidence>
<dbReference type="eggNOG" id="COG0346">
    <property type="taxonomic scope" value="Bacteria"/>
</dbReference>
<dbReference type="CDD" id="cd08349">
    <property type="entry name" value="BLMA_like"/>
    <property type="match status" value="1"/>
</dbReference>
<accession>Q6F8B4</accession>
<evidence type="ECO:0000256" key="2">
    <source>
        <dbReference type="ARBA" id="ARBA00021572"/>
    </source>
</evidence>
<feature type="domain" description="VOC" evidence="4">
    <location>
        <begin position="21"/>
        <end position="136"/>
    </location>
</feature>
<keyword evidence="3" id="KW-0046">Antibiotic resistance</keyword>
<protein>
    <recommendedName>
        <fullName evidence="2">Bleomycin resistance protein</fullName>
    </recommendedName>
</protein>
<name>Q6F8B4_ACIAD</name>
<dbReference type="InterPro" id="IPR029068">
    <property type="entry name" value="Glyas_Bleomycin-R_OHBP_Dase"/>
</dbReference>
<dbReference type="Gene3D" id="3.10.180.10">
    <property type="entry name" value="2,3-Dihydroxybiphenyl 1,2-Dioxygenase, domain 1"/>
    <property type="match status" value="1"/>
</dbReference>
<dbReference type="PROSITE" id="PS51819">
    <property type="entry name" value="VOC"/>
    <property type="match status" value="1"/>
</dbReference>
<comment type="similarity">
    <text evidence="1">Belongs to the bleomycin resistance protein family.</text>
</comment>
<organism evidence="5 6">
    <name type="scientific">Acinetobacter baylyi (strain ATCC 33305 / BD413 / ADP1)</name>
    <dbReference type="NCBI Taxonomy" id="62977"/>
    <lineage>
        <taxon>Bacteria</taxon>
        <taxon>Pseudomonadati</taxon>
        <taxon>Pseudomonadota</taxon>
        <taxon>Gammaproteobacteria</taxon>
        <taxon>Moraxellales</taxon>
        <taxon>Moraxellaceae</taxon>
        <taxon>Acinetobacter</taxon>
    </lineage>
</organism>
<dbReference type="STRING" id="202950.GCA_001485005_02823"/>
<reference evidence="5 6" key="1">
    <citation type="journal article" date="2004" name="Nucleic Acids Res.">
        <title>Unique features revealed by the genome sequence of Acinetobacter sp. ADP1, a versatile and naturally transformation competent bacterium.</title>
        <authorList>
            <person name="Barbe V."/>
            <person name="Vallenet D."/>
            <person name="Fonknechten N."/>
            <person name="Kreimeyer A."/>
            <person name="Oztas S."/>
            <person name="Labarre L."/>
            <person name="Cruveiller S."/>
            <person name="Robert C."/>
            <person name="Duprat S."/>
            <person name="Wincker P."/>
            <person name="Ornston L.N."/>
            <person name="Weissenbach J."/>
            <person name="Marliere P."/>
            <person name="Cohen G.N."/>
            <person name="Medigue C."/>
        </authorList>
    </citation>
    <scope>NUCLEOTIDE SEQUENCE [LARGE SCALE GENOMIC DNA]</scope>
    <source>
        <strain evidence="6">ATCC 33305 / BD413 / ADP1</strain>
    </source>
</reference>
<dbReference type="InterPro" id="IPR000335">
    <property type="entry name" value="Bleomycin-R"/>
</dbReference>
<evidence type="ECO:0000259" key="4">
    <source>
        <dbReference type="PROSITE" id="PS51819"/>
    </source>
</evidence>
<dbReference type="HOGENOM" id="CLU_121379_0_0_6"/>
<dbReference type="Pfam" id="PF19581">
    <property type="entry name" value="Glyoxalase_7"/>
    <property type="match status" value="1"/>
</dbReference>
<gene>
    <name evidence="5" type="ordered locus">ACIAD2992</name>
</gene>
<proteinExistence type="inferred from homology"/>
<evidence type="ECO:0000256" key="3">
    <source>
        <dbReference type="ARBA" id="ARBA00023251"/>
    </source>
</evidence>
<dbReference type="AlphaFoldDB" id="Q6F8B4"/>
<dbReference type="EMBL" id="CR543861">
    <property type="protein sequence ID" value="CAG69701.1"/>
    <property type="molecule type" value="Genomic_DNA"/>
</dbReference>
<evidence type="ECO:0000313" key="6">
    <source>
        <dbReference type="Proteomes" id="UP000000430"/>
    </source>
</evidence>
<dbReference type="KEGG" id="aci:ACIAD2992"/>
<dbReference type="Proteomes" id="UP000000430">
    <property type="component" value="Chromosome"/>
</dbReference>
<dbReference type="InterPro" id="IPR037523">
    <property type="entry name" value="VOC_core"/>
</dbReference>
<evidence type="ECO:0000256" key="1">
    <source>
        <dbReference type="ARBA" id="ARBA00011051"/>
    </source>
</evidence>